<dbReference type="NCBIfam" id="TIGR03026">
    <property type="entry name" value="NDP-sugDHase"/>
    <property type="match status" value="1"/>
</dbReference>
<proteinExistence type="inferred from homology"/>
<evidence type="ECO:0000259" key="5">
    <source>
        <dbReference type="SMART" id="SM00984"/>
    </source>
</evidence>
<dbReference type="SUPFAM" id="SSF48179">
    <property type="entry name" value="6-phosphogluconate dehydrogenase C-terminal domain-like"/>
    <property type="match status" value="1"/>
</dbReference>
<organism evidence="6 7">
    <name type="scientific">Candidatus Curtissbacteria bacterium RIFCSPHIGHO2_01_FULL_40_12</name>
    <dbReference type="NCBI Taxonomy" id="1797710"/>
    <lineage>
        <taxon>Bacteria</taxon>
        <taxon>Candidatus Curtissiibacteriota</taxon>
    </lineage>
</organism>
<dbReference type="SUPFAM" id="SSF52413">
    <property type="entry name" value="UDP-glucose/GDP-mannose dehydrogenase C-terminal domain"/>
    <property type="match status" value="1"/>
</dbReference>
<reference evidence="6 7" key="1">
    <citation type="journal article" date="2016" name="Nat. Commun.">
        <title>Thousands of microbial genomes shed light on interconnected biogeochemical processes in an aquifer system.</title>
        <authorList>
            <person name="Anantharaman K."/>
            <person name="Brown C.T."/>
            <person name="Hug L.A."/>
            <person name="Sharon I."/>
            <person name="Castelle C.J."/>
            <person name="Probst A.J."/>
            <person name="Thomas B.C."/>
            <person name="Singh A."/>
            <person name="Wilkins M.J."/>
            <person name="Karaoz U."/>
            <person name="Brodie E.L."/>
            <person name="Williams K.H."/>
            <person name="Hubbard S.S."/>
            <person name="Banfield J.F."/>
        </authorList>
    </citation>
    <scope>NUCLEOTIDE SEQUENCE [LARGE SCALE GENOMIC DNA]</scope>
</reference>
<evidence type="ECO:0000313" key="7">
    <source>
        <dbReference type="Proteomes" id="UP000178577"/>
    </source>
</evidence>
<dbReference type="InterPro" id="IPR014026">
    <property type="entry name" value="UDP-Glc/GDP-Man_DH_dimer"/>
</dbReference>
<evidence type="ECO:0000313" key="6">
    <source>
        <dbReference type="EMBL" id="OGD87321.1"/>
    </source>
</evidence>
<sequence length="425" mass="47505">MNAAVIGLGYVGLPLSIRLAQTGFGVLGIDKDQKKIELLGKNLLPFGLREPNLLSFFKQAQVSKNLKFTSTYEEIKDVDIIFISVDTPVEKRQPDIASLLAATKSIAKHLKKNQIIVIESTVAPKTTQDLIIPLLEKLSKLKLNRDFFVAVVPERIRPNYIFKQLTTLPRVIGVSDLRIKKELRIIYSKITTGKLNFTDLATAEVVKTVENAYRDVNIAFANEIALACEDLGVDVWKIRELVNKSPWRDMHKPGSGVGGHCIPKDPWLLASSVKKHQMRLIETARSINDNMPAHIFALAEEALKEKKIKIASANLAILGYAYVGNSDDTRNSPTESLIQILKNKKVKYKVHDPYVKDFSNHSVEMTAKGADVLIIMVNHDVYKKINYKKVAKVIKTKIIIDGRNLVPAELVRKLGFVYKGVGNTS</sequence>
<dbReference type="Pfam" id="PF03720">
    <property type="entry name" value="UDPG_MGDP_dh_C"/>
    <property type="match status" value="1"/>
</dbReference>
<dbReference type="AlphaFoldDB" id="A0A1F5G635"/>
<dbReference type="PIRSF" id="PIRSF500136">
    <property type="entry name" value="UDP_ManNAc_DH"/>
    <property type="match status" value="1"/>
</dbReference>
<dbReference type="Proteomes" id="UP000178577">
    <property type="component" value="Unassembled WGS sequence"/>
</dbReference>
<dbReference type="InterPro" id="IPR001732">
    <property type="entry name" value="UDP-Glc/GDP-Man_DH_N"/>
</dbReference>
<dbReference type="InterPro" id="IPR017476">
    <property type="entry name" value="UDP-Glc/GDP-Man"/>
</dbReference>
<dbReference type="InterPro" id="IPR036220">
    <property type="entry name" value="UDP-Glc/GDP-Man_DH_C_sf"/>
</dbReference>
<evidence type="ECO:0000256" key="2">
    <source>
        <dbReference type="ARBA" id="ARBA00023002"/>
    </source>
</evidence>
<dbReference type="InterPro" id="IPR014027">
    <property type="entry name" value="UDP-Glc/GDP-Man_DH_C"/>
</dbReference>
<keyword evidence="3" id="KW-0520">NAD</keyword>
<dbReference type="SMART" id="SM00984">
    <property type="entry name" value="UDPG_MGDP_dh_C"/>
    <property type="match status" value="1"/>
</dbReference>
<keyword evidence="2" id="KW-0560">Oxidoreductase</keyword>
<dbReference type="GO" id="GO:0051287">
    <property type="term" value="F:NAD binding"/>
    <property type="evidence" value="ECO:0007669"/>
    <property type="project" value="InterPro"/>
</dbReference>
<dbReference type="SUPFAM" id="SSF51735">
    <property type="entry name" value="NAD(P)-binding Rossmann-fold domains"/>
    <property type="match status" value="1"/>
</dbReference>
<dbReference type="PIRSF" id="PIRSF000124">
    <property type="entry name" value="UDPglc_GDPman_dh"/>
    <property type="match status" value="1"/>
</dbReference>
<evidence type="ECO:0000256" key="1">
    <source>
        <dbReference type="ARBA" id="ARBA00006601"/>
    </source>
</evidence>
<name>A0A1F5G635_9BACT</name>
<dbReference type="InterPro" id="IPR008927">
    <property type="entry name" value="6-PGluconate_DH-like_C_sf"/>
</dbReference>
<comment type="similarity">
    <text evidence="1 4">Belongs to the UDP-glucose/GDP-mannose dehydrogenase family.</text>
</comment>
<dbReference type="PANTHER" id="PTHR43491:SF2">
    <property type="entry name" value="UDP-N-ACETYL-D-MANNOSAMINE DEHYDROGENASE"/>
    <property type="match status" value="1"/>
</dbReference>
<dbReference type="PANTHER" id="PTHR43491">
    <property type="entry name" value="UDP-N-ACETYL-D-MANNOSAMINE DEHYDROGENASE"/>
    <property type="match status" value="1"/>
</dbReference>
<evidence type="ECO:0000256" key="3">
    <source>
        <dbReference type="ARBA" id="ARBA00023027"/>
    </source>
</evidence>
<dbReference type="Pfam" id="PF03721">
    <property type="entry name" value="UDPG_MGDP_dh_N"/>
    <property type="match status" value="1"/>
</dbReference>
<feature type="domain" description="UDP-glucose/GDP-mannose dehydrogenase C-terminal" evidence="5">
    <location>
        <begin position="316"/>
        <end position="408"/>
    </location>
</feature>
<comment type="caution">
    <text evidence="6">The sequence shown here is derived from an EMBL/GenBank/DDBJ whole genome shotgun (WGS) entry which is preliminary data.</text>
</comment>
<dbReference type="Pfam" id="PF00984">
    <property type="entry name" value="UDPG_MGDP_dh"/>
    <property type="match status" value="1"/>
</dbReference>
<dbReference type="InterPro" id="IPR036291">
    <property type="entry name" value="NAD(P)-bd_dom_sf"/>
</dbReference>
<gene>
    <name evidence="6" type="ORF">A2693_03250</name>
</gene>
<dbReference type="InterPro" id="IPR028359">
    <property type="entry name" value="UDP_ManNAc/GlcNAc_DH"/>
</dbReference>
<dbReference type="Gene3D" id="3.40.50.720">
    <property type="entry name" value="NAD(P)-binding Rossmann-like Domain"/>
    <property type="match status" value="2"/>
</dbReference>
<dbReference type="GO" id="GO:0016628">
    <property type="term" value="F:oxidoreductase activity, acting on the CH-CH group of donors, NAD or NADP as acceptor"/>
    <property type="evidence" value="ECO:0007669"/>
    <property type="project" value="InterPro"/>
</dbReference>
<protein>
    <recommendedName>
        <fullName evidence="5">UDP-glucose/GDP-mannose dehydrogenase C-terminal domain-containing protein</fullName>
    </recommendedName>
</protein>
<evidence type="ECO:0000256" key="4">
    <source>
        <dbReference type="PIRNR" id="PIRNR000124"/>
    </source>
</evidence>
<dbReference type="EMBL" id="MFAY01000061">
    <property type="protein sequence ID" value="OGD87321.1"/>
    <property type="molecule type" value="Genomic_DNA"/>
</dbReference>
<accession>A0A1F5G635</accession>
<dbReference type="GO" id="GO:0016616">
    <property type="term" value="F:oxidoreductase activity, acting on the CH-OH group of donors, NAD or NADP as acceptor"/>
    <property type="evidence" value="ECO:0007669"/>
    <property type="project" value="InterPro"/>
</dbReference>
<dbReference type="GO" id="GO:0000271">
    <property type="term" value="P:polysaccharide biosynthetic process"/>
    <property type="evidence" value="ECO:0007669"/>
    <property type="project" value="InterPro"/>
</dbReference>